<evidence type="ECO:0000256" key="8">
    <source>
        <dbReference type="SAM" id="Phobius"/>
    </source>
</evidence>
<keyword evidence="8" id="KW-0472">Membrane</keyword>
<comment type="caution">
    <text evidence="9">The sequence shown here is derived from an EMBL/GenBank/DDBJ whole genome shotgun (WGS) entry which is preliminary data.</text>
</comment>
<keyword evidence="4" id="KW-0808">Transferase</keyword>
<keyword evidence="8" id="KW-0812">Transmembrane</keyword>
<dbReference type="GO" id="GO:0071555">
    <property type="term" value="P:cell wall organization"/>
    <property type="evidence" value="ECO:0007669"/>
    <property type="project" value="UniProtKB-KW"/>
</dbReference>
<evidence type="ECO:0000313" key="10">
    <source>
        <dbReference type="Proteomes" id="UP000323000"/>
    </source>
</evidence>
<sequence length="1030" mass="117944">MNGFSRKCFGLQRRRKGFDMKTYSKVGACLIVFSVVLIFIFHDTAFNSITRFATTGFSDTGSEDSCLSRSQSVLYRKSSPHKPSSYLVSKLRSYEELHKRCGPHTDSYKRSMKQLKSGQIDHNSTDCRYVIWVADCGLGNRMLSITSAFLYALLTNRVLLIDQEYEMVGLFCEPFPATSWILPDDFPFKKKLRGFNQKYSYSYGNLLKNNTINYSTQLLPSYLYLYLCHDGDHDDQLFFCDQDQALLNKVPWLIMKSNVYFLPSMFLMSSFDQELDKLFPDKETVFHHLGRYLFHPSDRVWELITKYYHDHLAKAEKRIGIQIRIFDAKTSPFESVMEQILACTKKEKLLPEVGTGKSVASPSKNQTSKVVLVTSLSRDYFEKLNKMYGEHPMKTGEVVAVYQPSHEREQQTWENSHNVQAWVEIYLLSLSDELVTSAWSTFGYVAQGLRGMRPLILYKIDRTIPDPPCGRGVSMEPCYHAPPIFDCKAQSTTVDIGGLVPHGNLIILLNGVWGLGQFGKCFGLQRRENGFGMKTYSKVGACLIVFSVVLIFIFQDTALDSITRFATTRFFATGSEDSCLSRKQSVLYRKSSPHKPSSYLVSKLRSYEELHKRCGPHTDSYKRSMKQLKSGQIDHNSSDCKYVVWVADCGLGNRMLSITSAFLYGLLTDRVLLINQEYEMAGLFCEPFPNTSWILPEDFPFKSKMSGFNQKIGHSYGNMLKNNAINYSTELLPSYLYLYLSHDCGHEDQLFFCDQDQALLSKVPWLIMRSNVYFLPSMFLMSSFDQELDKLFPDKETVFHHLGRYLFHPSDRVWRLITKYYQDHLAKAEKRIGIQIRILHPETSPFEYVMDQILACIQKEKLLPEVGTGKYIASPSKKQTSKVVLVTSLIQGYFEKLKKMYGEHPTKTGEVVAVYQPSHEGRQKTWENSHNVQALVEIYLLSLSDELVTSAWSTFGYVAQGLRGIRPLILYNRTVSDPPCGRGVSMEPCYHTPPIFDCKAQTKTVDTGALVPHVRRCEDLSWGLKLFNST</sequence>
<dbReference type="PANTHER" id="PTHR31889:SF74">
    <property type="entry name" value="GALACTOSIDE 2-ALPHA-L-FUCOSYLTRANSFERASE"/>
    <property type="match status" value="1"/>
</dbReference>
<keyword evidence="7" id="KW-0961">Cell wall biogenesis/degradation</keyword>
<dbReference type="GO" id="GO:0005794">
    <property type="term" value="C:Golgi apparatus"/>
    <property type="evidence" value="ECO:0007669"/>
    <property type="project" value="UniProtKB-SubCell"/>
</dbReference>
<comment type="subcellular location">
    <subcellularLocation>
        <location evidence="1">Golgi apparatus</location>
    </subcellularLocation>
</comment>
<keyword evidence="8" id="KW-1133">Transmembrane helix</keyword>
<evidence type="ECO:0000256" key="6">
    <source>
        <dbReference type="ARBA" id="ARBA00023180"/>
    </source>
</evidence>
<dbReference type="GO" id="GO:0016020">
    <property type="term" value="C:membrane"/>
    <property type="evidence" value="ECO:0007669"/>
    <property type="project" value="InterPro"/>
</dbReference>
<evidence type="ECO:0000256" key="3">
    <source>
        <dbReference type="ARBA" id="ARBA00022676"/>
    </source>
</evidence>
<dbReference type="Pfam" id="PF03254">
    <property type="entry name" value="XG_FTase"/>
    <property type="match status" value="2"/>
</dbReference>
<feature type="transmembrane region" description="Helical" evidence="8">
    <location>
        <begin position="22"/>
        <end position="41"/>
    </location>
</feature>
<dbReference type="AlphaFoldDB" id="A0A5C7GWR6"/>
<dbReference type="GO" id="GO:0042546">
    <property type="term" value="P:cell wall biogenesis"/>
    <property type="evidence" value="ECO:0007669"/>
    <property type="project" value="InterPro"/>
</dbReference>
<keyword evidence="3" id="KW-0328">Glycosyltransferase</keyword>
<dbReference type="PANTHER" id="PTHR31889">
    <property type="entry name" value="FUCOSYLTRANSFERASE 2-RELATED"/>
    <property type="match status" value="1"/>
</dbReference>
<evidence type="ECO:0000313" key="9">
    <source>
        <dbReference type="EMBL" id="TXG49193.1"/>
    </source>
</evidence>
<proteinExistence type="inferred from homology"/>
<dbReference type="Gene3D" id="3.40.50.11340">
    <property type="match status" value="2"/>
</dbReference>
<accession>A0A5C7GWR6</accession>
<evidence type="ECO:0000256" key="5">
    <source>
        <dbReference type="ARBA" id="ARBA00023034"/>
    </source>
</evidence>
<reference evidence="10" key="1">
    <citation type="journal article" date="2019" name="Gigascience">
        <title>De novo genome assembly of the endangered Acer yangbiense, a plant species with extremely small populations endemic to Yunnan Province, China.</title>
        <authorList>
            <person name="Yang J."/>
            <person name="Wariss H.M."/>
            <person name="Tao L."/>
            <person name="Zhang R."/>
            <person name="Yun Q."/>
            <person name="Hollingsworth P."/>
            <person name="Dao Z."/>
            <person name="Luo G."/>
            <person name="Guo H."/>
            <person name="Ma Y."/>
            <person name="Sun W."/>
        </authorList>
    </citation>
    <scope>NUCLEOTIDE SEQUENCE [LARGE SCALE GENOMIC DNA]</scope>
    <source>
        <strain evidence="10">cv. Malutang</strain>
    </source>
</reference>
<evidence type="ECO:0000256" key="4">
    <source>
        <dbReference type="ARBA" id="ARBA00022679"/>
    </source>
</evidence>
<gene>
    <name evidence="9" type="ORF">EZV62_025068</name>
</gene>
<dbReference type="Gene3D" id="3.40.50.11350">
    <property type="match status" value="2"/>
</dbReference>
<comment type="similarity">
    <text evidence="2">Belongs to the glycosyltransferase 37 family.</text>
</comment>
<dbReference type="Proteomes" id="UP000323000">
    <property type="component" value="Chromosome 12"/>
</dbReference>
<dbReference type="FunFam" id="3.40.50.11340:FF:000005">
    <property type="entry name" value="Galactoside 2-alpha-L-fucosyltransferase"/>
    <property type="match status" value="2"/>
</dbReference>
<keyword evidence="6" id="KW-0325">Glycoprotein</keyword>
<evidence type="ECO:0000256" key="2">
    <source>
        <dbReference type="ARBA" id="ARBA00010481"/>
    </source>
</evidence>
<dbReference type="GO" id="GO:0008107">
    <property type="term" value="F:galactoside 2-alpha-L-fucosyltransferase activity"/>
    <property type="evidence" value="ECO:0007669"/>
    <property type="project" value="InterPro"/>
</dbReference>
<keyword evidence="5" id="KW-0333">Golgi apparatus</keyword>
<protein>
    <recommendedName>
        <fullName evidence="11">Fucosyltransferase</fullName>
    </recommendedName>
</protein>
<dbReference type="InterPro" id="IPR004938">
    <property type="entry name" value="XG_FTase"/>
</dbReference>
<name>A0A5C7GWR6_9ROSI</name>
<organism evidence="9 10">
    <name type="scientific">Acer yangbiense</name>
    <dbReference type="NCBI Taxonomy" id="1000413"/>
    <lineage>
        <taxon>Eukaryota</taxon>
        <taxon>Viridiplantae</taxon>
        <taxon>Streptophyta</taxon>
        <taxon>Embryophyta</taxon>
        <taxon>Tracheophyta</taxon>
        <taxon>Spermatophyta</taxon>
        <taxon>Magnoliopsida</taxon>
        <taxon>eudicotyledons</taxon>
        <taxon>Gunneridae</taxon>
        <taxon>Pentapetalae</taxon>
        <taxon>rosids</taxon>
        <taxon>malvids</taxon>
        <taxon>Sapindales</taxon>
        <taxon>Sapindaceae</taxon>
        <taxon>Hippocastanoideae</taxon>
        <taxon>Acereae</taxon>
        <taxon>Acer</taxon>
    </lineage>
</organism>
<evidence type="ECO:0000256" key="1">
    <source>
        <dbReference type="ARBA" id="ARBA00004555"/>
    </source>
</evidence>
<keyword evidence="10" id="KW-1185">Reference proteome</keyword>
<evidence type="ECO:0000256" key="7">
    <source>
        <dbReference type="ARBA" id="ARBA00023316"/>
    </source>
</evidence>
<dbReference type="GO" id="GO:0009969">
    <property type="term" value="P:xyloglucan biosynthetic process"/>
    <property type="evidence" value="ECO:0007669"/>
    <property type="project" value="TreeGrafter"/>
</dbReference>
<evidence type="ECO:0008006" key="11">
    <source>
        <dbReference type="Google" id="ProtNLM"/>
    </source>
</evidence>
<dbReference type="OrthoDB" id="428346at2759"/>
<dbReference type="EMBL" id="VAHF01000012">
    <property type="protein sequence ID" value="TXG49193.1"/>
    <property type="molecule type" value="Genomic_DNA"/>
</dbReference>